<organism evidence="2 3">
    <name type="scientific">Mycoemilia scoparia</name>
    <dbReference type="NCBI Taxonomy" id="417184"/>
    <lineage>
        <taxon>Eukaryota</taxon>
        <taxon>Fungi</taxon>
        <taxon>Fungi incertae sedis</taxon>
        <taxon>Zoopagomycota</taxon>
        <taxon>Kickxellomycotina</taxon>
        <taxon>Kickxellomycetes</taxon>
        <taxon>Kickxellales</taxon>
        <taxon>Kickxellaceae</taxon>
        <taxon>Mycoemilia</taxon>
    </lineage>
</organism>
<keyword evidence="3" id="KW-1185">Reference proteome</keyword>
<protein>
    <submittedName>
        <fullName evidence="2">Uncharacterized protein</fullName>
    </submittedName>
</protein>
<name>A0A9W7ZP04_9FUNG</name>
<feature type="region of interest" description="Disordered" evidence="1">
    <location>
        <begin position="1"/>
        <end position="64"/>
    </location>
</feature>
<gene>
    <name evidence="2" type="ORF">H4219_006389</name>
</gene>
<comment type="caution">
    <text evidence="2">The sequence shown here is derived from an EMBL/GenBank/DDBJ whole genome shotgun (WGS) entry which is preliminary data.</text>
</comment>
<dbReference type="EMBL" id="JANBPU010000728">
    <property type="protein sequence ID" value="KAJ1909554.1"/>
    <property type="molecule type" value="Genomic_DNA"/>
</dbReference>
<evidence type="ECO:0000313" key="3">
    <source>
        <dbReference type="Proteomes" id="UP001150538"/>
    </source>
</evidence>
<feature type="compositionally biased region" description="Acidic residues" evidence="1">
    <location>
        <begin position="49"/>
        <end position="58"/>
    </location>
</feature>
<sequence>MKYQKTPSRVGVQNALTGPGETLALPAPPNRQQGQSNNQVVHRIKKEEPSEENEEPEEHEIPVD</sequence>
<accession>A0A9W7ZP04</accession>
<evidence type="ECO:0000313" key="2">
    <source>
        <dbReference type="EMBL" id="KAJ1909554.1"/>
    </source>
</evidence>
<proteinExistence type="predicted"/>
<dbReference type="Proteomes" id="UP001150538">
    <property type="component" value="Unassembled WGS sequence"/>
</dbReference>
<feature type="non-terminal residue" evidence="2">
    <location>
        <position position="64"/>
    </location>
</feature>
<dbReference type="AlphaFoldDB" id="A0A9W7ZP04"/>
<feature type="compositionally biased region" description="Polar residues" evidence="1">
    <location>
        <begin position="30"/>
        <end position="40"/>
    </location>
</feature>
<evidence type="ECO:0000256" key="1">
    <source>
        <dbReference type="SAM" id="MobiDB-lite"/>
    </source>
</evidence>
<reference evidence="2" key="1">
    <citation type="submission" date="2022-07" db="EMBL/GenBank/DDBJ databases">
        <title>Phylogenomic reconstructions and comparative analyses of Kickxellomycotina fungi.</title>
        <authorList>
            <person name="Reynolds N.K."/>
            <person name="Stajich J.E."/>
            <person name="Barry K."/>
            <person name="Grigoriev I.V."/>
            <person name="Crous P."/>
            <person name="Smith M.E."/>
        </authorList>
    </citation>
    <scope>NUCLEOTIDE SEQUENCE</scope>
    <source>
        <strain evidence="2">NBRC 100468</strain>
    </source>
</reference>